<keyword evidence="6 10" id="KW-1133">Transmembrane helix</keyword>
<reference evidence="11" key="1">
    <citation type="journal article" date="2023" name="Plant J.">
        <title>Genome sequences and population genomics provide insights into the demographic history, inbreeding, and mutation load of two 'living fossil' tree species of Dipteronia.</title>
        <authorList>
            <person name="Feng Y."/>
            <person name="Comes H.P."/>
            <person name="Chen J."/>
            <person name="Zhu S."/>
            <person name="Lu R."/>
            <person name="Zhang X."/>
            <person name="Li P."/>
            <person name="Qiu J."/>
            <person name="Olsen K.M."/>
            <person name="Qiu Y."/>
        </authorList>
    </citation>
    <scope>NUCLEOTIDE SEQUENCE</scope>
    <source>
        <strain evidence="11">KIB01</strain>
    </source>
</reference>
<protein>
    <submittedName>
        <fullName evidence="11">Uncharacterized protein</fullName>
    </submittedName>
</protein>
<dbReference type="SUPFAM" id="SSF52058">
    <property type="entry name" value="L domain-like"/>
    <property type="match status" value="1"/>
</dbReference>
<evidence type="ECO:0000256" key="5">
    <source>
        <dbReference type="ARBA" id="ARBA00022737"/>
    </source>
</evidence>
<evidence type="ECO:0000313" key="12">
    <source>
        <dbReference type="Proteomes" id="UP001280121"/>
    </source>
</evidence>
<comment type="caution">
    <text evidence="11">The sequence shown here is derived from an EMBL/GenBank/DDBJ whole genome shotgun (WGS) entry which is preliminary data.</text>
</comment>
<keyword evidence="9" id="KW-0325">Glycoprotein</keyword>
<dbReference type="AlphaFoldDB" id="A0AAD9TP80"/>
<dbReference type="PANTHER" id="PTHR48063:SF98">
    <property type="entry name" value="LRR RECEPTOR-LIKE SERINE_THREONINE-PROTEIN KINASE FLS2"/>
    <property type="match status" value="1"/>
</dbReference>
<sequence>MYNIITGLEASSFTGNDLCGPPLPDCKENVETPEHENGGKDGSENGVDWFGFYVSMAPGFVVGFWGFIGPLLINKRWSTTQDSTVKVSKVKSLEHAPQPPGFSRKRKIRIYVVMLLKNKKKTSMPTSWHGFYVFRDLSKNLFSREIPREVTSLAALRSLNLSDNSFTGRIPENIGAMREIESIELSSNQLSGKIPQSISSLTFLSQLNLSNNNLSGKNPLSTQLQGFEATGFTGNDRCGSPLPNCTVTVETPGYEDGGGKDSNEHEVDWFYVSMALDLLFVSGV</sequence>
<keyword evidence="4" id="KW-0732">Signal</keyword>
<accession>A0AAD9TP80</accession>
<dbReference type="FunFam" id="3.80.10.10:FF:000383">
    <property type="entry name" value="Leucine-rich repeat receptor protein kinase EMS1"/>
    <property type="match status" value="1"/>
</dbReference>
<dbReference type="Gene3D" id="3.80.10.10">
    <property type="entry name" value="Ribonuclease Inhibitor"/>
    <property type="match status" value="1"/>
</dbReference>
<gene>
    <name evidence="11" type="ORF">Ddye_027492</name>
</gene>
<evidence type="ECO:0000256" key="1">
    <source>
        <dbReference type="ARBA" id="ARBA00004479"/>
    </source>
</evidence>
<keyword evidence="5" id="KW-0677">Repeat</keyword>
<dbReference type="Pfam" id="PF13855">
    <property type="entry name" value="LRR_8"/>
    <property type="match status" value="1"/>
</dbReference>
<evidence type="ECO:0000256" key="8">
    <source>
        <dbReference type="ARBA" id="ARBA00023170"/>
    </source>
</evidence>
<organism evidence="11 12">
    <name type="scientific">Dipteronia dyeriana</name>
    <dbReference type="NCBI Taxonomy" id="168575"/>
    <lineage>
        <taxon>Eukaryota</taxon>
        <taxon>Viridiplantae</taxon>
        <taxon>Streptophyta</taxon>
        <taxon>Embryophyta</taxon>
        <taxon>Tracheophyta</taxon>
        <taxon>Spermatophyta</taxon>
        <taxon>Magnoliopsida</taxon>
        <taxon>eudicotyledons</taxon>
        <taxon>Gunneridae</taxon>
        <taxon>Pentapetalae</taxon>
        <taxon>rosids</taxon>
        <taxon>malvids</taxon>
        <taxon>Sapindales</taxon>
        <taxon>Sapindaceae</taxon>
        <taxon>Hippocastanoideae</taxon>
        <taxon>Acereae</taxon>
        <taxon>Dipteronia</taxon>
    </lineage>
</organism>
<evidence type="ECO:0000256" key="4">
    <source>
        <dbReference type="ARBA" id="ARBA00022729"/>
    </source>
</evidence>
<comment type="subcellular location">
    <subcellularLocation>
        <location evidence="1">Membrane</location>
        <topology evidence="1">Single-pass type I membrane protein</topology>
    </subcellularLocation>
</comment>
<dbReference type="PANTHER" id="PTHR48063">
    <property type="entry name" value="LRR RECEPTOR-LIKE KINASE"/>
    <property type="match status" value="1"/>
</dbReference>
<keyword evidence="7 10" id="KW-0472">Membrane</keyword>
<feature type="transmembrane region" description="Helical" evidence="10">
    <location>
        <begin position="50"/>
        <end position="73"/>
    </location>
</feature>
<keyword evidence="2" id="KW-0433">Leucine-rich repeat</keyword>
<keyword evidence="3 10" id="KW-0812">Transmembrane</keyword>
<proteinExistence type="predicted"/>
<dbReference type="InterPro" id="IPR001611">
    <property type="entry name" value="Leu-rich_rpt"/>
</dbReference>
<evidence type="ECO:0000256" key="10">
    <source>
        <dbReference type="SAM" id="Phobius"/>
    </source>
</evidence>
<dbReference type="EMBL" id="JANJYI010000008">
    <property type="protein sequence ID" value="KAK2639697.1"/>
    <property type="molecule type" value="Genomic_DNA"/>
</dbReference>
<dbReference type="Proteomes" id="UP001280121">
    <property type="component" value="Unassembled WGS sequence"/>
</dbReference>
<evidence type="ECO:0000256" key="9">
    <source>
        <dbReference type="ARBA" id="ARBA00023180"/>
    </source>
</evidence>
<evidence type="ECO:0000256" key="3">
    <source>
        <dbReference type="ARBA" id="ARBA00022692"/>
    </source>
</evidence>
<dbReference type="GO" id="GO:0016020">
    <property type="term" value="C:membrane"/>
    <property type="evidence" value="ECO:0007669"/>
    <property type="project" value="UniProtKB-SubCell"/>
</dbReference>
<evidence type="ECO:0000313" key="11">
    <source>
        <dbReference type="EMBL" id="KAK2639697.1"/>
    </source>
</evidence>
<dbReference type="InterPro" id="IPR032675">
    <property type="entry name" value="LRR_dom_sf"/>
</dbReference>
<name>A0AAD9TP80_9ROSI</name>
<evidence type="ECO:0000256" key="7">
    <source>
        <dbReference type="ARBA" id="ARBA00023136"/>
    </source>
</evidence>
<evidence type="ECO:0000256" key="2">
    <source>
        <dbReference type="ARBA" id="ARBA00022614"/>
    </source>
</evidence>
<dbReference type="InterPro" id="IPR046956">
    <property type="entry name" value="RLP23-like"/>
</dbReference>
<keyword evidence="12" id="KW-1185">Reference proteome</keyword>
<evidence type="ECO:0000256" key="6">
    <source>
        <dbReference type="ARBA" id="ARBA00022989"/>
    </source>
</evidence>
<keyword evidence="8" id="KW-0675">Receptor</keyword>